<protein>
    <submittedName>
        <fullName evidence="1">Uncharacterized protein</fullName>
    </submittedName>
</protein>
<sequence>MKSSDVADGQFFKSNDKKVVDSSKASTAFPLFNTVFFAFFFSVISYLISTFRQKIHTATPLYLTLSEMAAVVCFVASFVYFLGFFGMNFLQSMPFPEEEEDDELEEINVKEIIHSTNSASGVTKISDQVFPTPLPKSTTAITTAEDDEEVIRAVVSGKTPSYSLESKLGDCKRAAFIRRQALERITSRSLEGLPLEGFDYESILGQCCEMPVGYVQIPVGVAGPLLLDGMEFSVPMATTEGCLVASTNRGCKAINASGGATSILLKDGMTRAPVVRFATAKRAAELKFFLEEPLHFQTLASVFNRSSRFGRLQTIQCAMAGKNLYMRFTCSTGDAMGMNMVSKGVQNVLDYLQADFPDMDIIGISGNYCSDKKPAAVNWIEGRGKSVVCEAIIKEEVVKKVLKTDVASLVELNMLKNLTGSAMAGALGGFNAHASNIVSAVFLATGQDPAQNVESSHCITMMEAVNDGKDLHVSVTMPSIEVGTVGGGTQLASQSACLNLLGVKGANKVSAGSNARQLAKVVAGSVLAGELSLMSAIAAGQLVKSHMKYNRSNK</sequence>
<reference evidence="1 2" key="2">
    <citation type="journal article" date="2022" name="Mol. Ecol. Resour.">
        <title>The genomes of chicory, endive, great burdock and yacon provide insights into Asteraceae paleo-polyploidization history and plant inulin production.</title>
        <authorList>
            <person name="Fan W."/>
            <person name="Wang S."/>
            <person name="Wang H."/>
            <person name="Wang A."/>
            <person name="Jiang F."/>
            <person name="Liu H."/>
            <person name="Zhao H."/>
            <person name="Xu D."/>
            <person name="Zhang Y."/>
        </authorList>
    </citation>
    <scope>NUCLEOTIDE SEQUENCE [LARGE SCALE GENOMIC DNA]</scope>
    <source>
        <strain evidence="2">cv. Punajuju</strain>
        <tissue evidence="1">Leaves</tissue>
    </source>
</reference>
<evidence type="ECO:0000313" key="2">
    <source>
        <dbReference type="Proteomes" id="UP001055811"/>
    </source>
</evidence>
<accession>A0ACB9F4E8</accession>
<proteinExistence type="predicted"/>
<keyword evidence="2" id="KW-1185">Reference proteome</keyword>
<comment type="caution">
    <text evidence="1">The sequence shown here is derived from an EMBL/GenBank/DDBJ whole genome shotgun (WGS) entry which is preliminary data.</text>
</comment>
<dbReference type="Proteomes" id="UP001055811">
    <property type="component" value="Linkage Group LG03"/>
</dbReference>
<name>A0ACB9F4E8_CICIN</name>
<gene>
    <name evidence="1" type="ORF">L2E82_15558</name>
</gene>
<organism evidence="1 2">
    <name type="scientific">Cichorium intybus</name>
    <name type="common">Chicory</name>
    <dbReference type="NCBI Taxonomy" id="13427"/>
    <lineage>
        <taxon>Eukaryota</taxon>
        <taxon>Viridiplantae</taxon>
        <taxon>Streptophyta</taxon>
        <taxon>Embryophyta</taxon>
        <taxon>Tracheophyta</taxon>
        <taxon>Spermatophyta</taxon>
        <taxon>Magnoliopsida</taxon>
        <taxon>eudicotyledons</taxon>
        <taxon>Gunneridae</taxon>
        <taxon>Pentapetalae</taxon>
        <taxon>asterids</taxon>
        <taxon>campanulids</taxon>
        <taxon>Asterales</taxon>
        <taxon>Asteraceae</taxon>
        <taxon>Cichorioideae</taxon>
        <taxon>Cichorieae</taxon>
        <taxon>Cichoriinae</taxon>
        <taxon>Cichorium</taxon>
    </lineage>
</organism>
<reference evidence="2" key="1">
    <citation type="journal article" date="2022" name="Mol. Ecol. Resour.">
        <title>The genomes of chicory, endive, great burdock and yacon provide insights into Asteraceae palaeo-polyploidization history and plant inulin production.</title>
        <authorList>
            <person name="Fan W."/>
            <person name="Wang S."/>
            <person name="Wang H."/>
            <person name="Wang A."/>
            <person name="Jiang F."/>
            <person name="Liu H."/>
            <person name="Zhao H."/>
            <person name="Xu D."/>
            <person name="Zhang Y."/>
        </authorList>
    </citation>
    <scope>NUCLEOTIDE SEQUENCE [LARGE SCALE GENOMIC DNA]</scope>
    <source>
        <strain evidence="2">cv. Punajuju</strain>
    </source>
</reference>
<evidence type="ECO:0000313" key="1">
    <source>
        <dbReference type="EMBL" id="KAI3765522.1"/>
    </source>
</evidence>
<dbReference type="EMBL" id="CM042011">
    <property type="protein sequence ID" value="KAI3765522.1"/>
    <property type="molecule type" value="Genomic_DNA"/>
</dbReference>